<evidence type="ECO:0000256" key="2">
    <source>
        <dbReference type="SAM" id="MobiDB-lite"/>
    </source>
</evidence>
<feature type="region of interest" description="Disordered" evidence="2">
    <location>
        <begin position="594"/>
        <end position="618"/>
    </location>
</feature>
<dbReference type="InterPro" id="IPR013320">
    <property type="entry name" value="ConA-like_dom_sf"/>
</dbReference>
<evidence type="ECO:0000313" key="6">
    <source>
        <dbReference type="Proteomes" id="UP000346198"/>
    </source>
</evidence>
<dbReference type="PANTHER" id="PTHR42693">
    <property type="entry name" value="ARYLSULFATASE FAMILY MEMBER"/>
    <property type="match status" value="1"/>
</dbReference>
<accession>A0A6C2UNW4</accession>
<dbReference type="AlphaFoldDB" id="A0A6C2UNW4"/>
<dbReference type="GO" id="GO:0004065">
    <property type="term" value="F:arylsulfatase activity"/>
    <property type="evidence" value="ECO:0007669"/>
    <property type="project" value="TreeGrafter"/>
</dbReference>
<proteinExistence type="inferred from homology"/>
<organism evidence="5 6">
    <name type="scientific">Pontiella sulfatireligans</name>
    <dbReference type="NCBI Taxonomy" id="2750658"/>
    <lineage>
        <taxon>Bacteria</taxon>
        <taxon>Pseudomonadati</taxon>
        <taxon>Kiritimatiellota</taxon>
        <taxon>Kiritimatiellia</taxon>
        <taxon>Kiritimatiellales</taxon>
        <taxon>Pontiellaceae</taxon>
        <taxon>Pontiella</taxon>
    </lineage>
</organism>
<dbReference type="InterPro" id="IPR050738">
    <property type="entry name" value="Sulfatase"/>
</dbReference>
<gene>
    <name evidence="5" type="primary">betC_55</name>
    <name evidence="5" type="ORF">SCARR_04060</name>
</gene>
<dbReference type="RefSeq" id="WP_168433467.1">
    <property type="nucleotide sequence ID" value="NZ_CAAHFH010000002.1"/>
</dbReference>
<dbReference type="SUPFAM" id="SSF49899">
    <property type="entry name" value="Concanavalin A-like lectins/glucanases"/>
    <property type="match status" value="1"/>
</dbReference>
<keyword evidence="3" id="KW-0732">Signal</keyword>
<dbReference type="EMBL" id="CAAHFH010000002">
    <property type="protein sequence ID" value="VGO21980.1"/>
    <property type="molecule type" value="Genomic_DNA"/>
</dbReference>
<name>A0A6C2UNW4_9BACT</name>
<dbReference type="SUPFAM" id="SSF53649">
    <property type="entry name" value="Alkaline phosphatase-like"/>
    <property type="match status" value="1"/>
</dbReference>
<reference evidence="5 6" key="1">
    <citation type="submission" date="2019-04" db="EMBL/GenBank/DDBJ databases">
        <authorList>
            <person name="Van Vliet M D."/>
        </authorList>
    </citation>
    <scope>NUCLEOTIDE SEQUENCE [LARGE SCALE GENOMIC DNA]</scope>
    <source>
        <strain evidence="5 6">F21</strain>
    </source>
</reference>
<feature type="signal peptide" evidence="3">
    <location>
        <begin position="1"/>
        <end position="25"/>
    </location>
</feature>
<comment type="similarity">
    <text evidence="1">Belongs to the sulfatase family.</text>
</comment>
<dbReference type="PANTHER" id="PTHR42693:SF33">
    <property type="entry name" value="ARYLSULFATASE"/>
    <property type="match status" value="1"/>
</dbReference>
<sequence>MSSRWFVKGMLLGAVAFPMIGSAAASVDGTSRSPNVDGTKGARPARTPNVVMIYVDDMDFDELKPYDYRKHPCYTAAWETGAYQPPQDDRYFEALHWHPPGERPYFENPRQYTPNLERLARAGMRFDRFYVTSTICTPSRYSLLTGNYASRCPALEPAKEGAVKNIRWNTPLAPNEDSLVKKLNRSGYTTALFGKWHNHFYEPGAAKPYTWETVYEGVERDDDARDPKVQSLIDEGYARAIAHLKGNIGFDVVDRFYAGNIYQLGLPKDLMKNNLEWITEGVVEFLDQKHEQPFFLYWAINLPHRQNSVLENNSDPLATPAGFLEKAPEPTVSRAQLKAIMKERDVDPQQFTSAWIDAQLGAVLDQLKQSGLDENTLLLVVSDHQSRGKFTCYEGARVPAFAYWPGRIPAGSINTDLLANIDIAPTVLALAGAELEAEGMDGENILASLEGKPNSAVRDSLLLETGYTRAVVSKDWKYIHNLPPQHVLTALEKDSKNTPRTTGWDGAPGSTKWGVRYGVDAEFAAYFDTRQLYSMESDWLEQTNLVGNAAFEKTEKQLAAELQRLMAGIGDAMPAHPGRAPSPADRLKGKPTNAGTYLEAPDVSNDVPGGTGKSMRFGMNKGKKKSGVQYGDILDSGAGTCSLWLKPNTMAGQDYLLKTSGFKLMCEGPSYLKVIYKKGGNPWNELGKTPVAAGQWIHAAVTWNEAKRTVSYYVNGSLVASKNDADLAGLSNGGINVGSFSLADNTDKMGNQYDGLIYDLNFYDRELLAEEVSRLALNP</sequence>
<evidence type="ECO:0000256" key="1">
    <source>
        <dbReference type="ARBA" id="ARBA00008779"/>
    </source>
</evidence>
<dbReference type="InterPro" id="IPR000917">
    <property type="entry name" value="Sulfatase_N"/>
</dbReference>
<protein>
    <submittedName>
        <fullName evidence="5">Choline-sulfatase</fullName>
    </submittedName>
</protein>
<dbReference type="Proteomes" id="UP000346198">
    <property type="component" value="Unassembled WGS sequence"/>
</dbReference>
<dbReference type="Gene3D" id="2.60.120.200">
    <property type="match status" value="1"/>
</dbReference>
<feature type="chain" id="PRO_5028943680" evidence="3">
    <location>
        <begin position="26"/>
        <end position="779"/>
    </location>
</feature>
<dbReference type="Pfam" id="PF00884">
    <property type="entry name" value="Sulfatase"/>
    <property type="match status" value="1"/>
</dbReference>
<dbReference type="InterPro" id="IPR017850">
    <property type="entry name" value="Alkaline_phosphatase_core_sf"/>
</dbReference>
<dbReference type="Gene3D" id="3.40.720.10">
    <property type="entry name" value="Alkaline Phosphatase, subunit A"/>
    <property type="match status" value="1"/>
</dbReference>
<dbReference type="Pfam" id="PF13385">
    <property type="entry name" value="Laminin_G_3"/>
    <property type="match status" value="1"/>
</dbReference>
<evidence type="ECO:0000313" key="5">
    <source>
        <dbReference type="EMBL" id="VGO21980.1"/>
    </source>
</evidence>
<evidence type="ECO:0000256" key="3">
    <source>
        <dbReference type="SAM" id="SignalP"/>
    </source>
</evidence>
<evidence type="ECO:0000259" key="4">
    <source>
        <dbReference type="Pfam" id="PF00884"/>
    </source>
</evidence>
<feature type="domain" description="Sulfatase N-terminal" evidence="4">
    <location>
        <begin position="105"/>
        <end position="433"/>
    </location>
</feature>
<keyword evidence="6" id="KW-1185">Reference proteome</keyword>